<name>A0AAT9J7D7_9VIRU</name>
<feature type="transmembrane region" description="Helical" evidence="1">
    <location>
        <begin position="377"/>
        <end position="393"/>
    </location>
</feature>
<sequence>MGSPYYDLAWSGHQINANITGFNEGDNFTAHITDLGTGGVTMTVLGQLQQVKLDGTDQPFGSTWNYGTCNGLVCTTINVGSHLDMFLSWGGGTITTSNFNVTGYVLANNGIFNDPSIKLATPATANVTALLLWNTNGNLVSFQDLTSNPVQLTAGIQTSIPVSLQDNSQPTGIQTYYEQAILQTSTGISLVTTNHVVLDYGSFVTGNLNFNFTNNNVVPIYFVRTDLNTTDTRLSVIYPNIMSMECNMNYTFAMTNNTYGPPLPSVPFDISNSNSSFKFHNLNNEIVNVLCTDSLTGSNAKYVLTQSTFPFQQQVQNLRNGTYGTHGQIGILDFVTIGIIIISMIGFNRVNETVGVIFSVAIIGACAFFGFIALPTFIAGAVTIGVLIAILSTRKSGGF</sequence>
<feature type="transmembrane region" description="Helical" evidence="1">
    <location>
        <begin position="329"/>
        <end position="347"/>
    </location>
</feature>
<accession>A0AAT9J7D7</accession>
<proteinExistence type="predicted"/>
<evidence type="ECO:0000256" key="1">
    <source>
        <dbReference type="SAM" id="Phobius"/>
    </source>
</evidence>
<dbReference type="EMBL" id="BK067788">
    <property type="protein sequence ID" value="DBA52017.1"/>
    <property type="molecule type" value="Genomic_DNA"/>
</dbReference>
<evidence type="ECO:0000313" key="2">
    <source>
        <dbReference type="EMBL" id="DBA52017.1"/>
    </source>
</evidence>
<reference evidence="2" key="1">
    <citation type="journal article" date="2024" name="Environ. Microbiol. Rep.">
        <title>Hiding in plain sight: The discovery of complete genomes of 11 hypothetical spindle-shaped viruses that putatively infect mesophilic ammonia-oxidizing archaea.</title>
        <authorList>
            <person name="Ni Y."/>
            <person name="Xu T."/>
            <person name="Yan S."/>
            <person name="Chen L."/>
            <person name="Wang Y."/>
        </authorList>
    </citation>
    <scope>NUCLEOTIDE SEQUENCE</scope>
    <source>
        <strain evidence="2">NTM1</strain>
    </source>
</reference>
<organism evidence="2">
    <name type="scientific">Nitrosopumilaceae spindle-shaped virus</name>
    <dbReference type="NCBI Taxonomy" id="3065433"/>
    <lineage>
        <taxon>Viruses</taxon>
    </lineage>
</organism>
<keyword evidence="1" id="KW-1133">Transmembrane helix</keyword>
<keyword evidence="1" id="KW-0472">Membrane</keyword>
<reference evidence="2" key="2">
    <citation type="submission" date="2024-03" db="EMBL/GenBank/DDBJ databases">
        <authorList>
            <person name="Ni Y."/>
            <person name="Xu T."/>
            <person name="Yan S."/>
            <person name="Chen L."/>
            <person name="Wang Y."/>
        </authorList>
    </citation>
    <scope>NUCLEOTIDE SEQUENCE</scope>
    <source>
        <strain evidence="2">NTM1</strain>
    </source>
</reference>
<keyword evidence="1" id="KW-0812">Transmembrane</keyword>
<protein>
    <submittedName>
        <fullName evidence="2">ORF59</fullName>
    </submittedName>
</protein>